<evidence type="ECO:0000256" key="1">
    <source>
        <dbReference type="ARBA" id="ARBA00023015"/>
    </source>
</evidence>
<dbReference type="Proteomes" id="UP000002596">
    <property type="component" value="Chromosome"/>
</dbReference>
<dbReference type="Gene3D" id="1.10.10.10">
    <property type="entry name" value="Winged helix-like DNA-binding domain superfamily/Winged helix DNA-binding domain"/>
    <property type="match status" value="1"/>
</dbReference>
<dbReference type="STRING" id="397945.Aave_0122"/>
<keyword evidence="2" id="KW-0238">DNA-binding</keyword>
<sequence>MHQSKSPGLTAIAQKAGVMAAFVDTMDNIDRQLIAALRHNARASVATLATRLGVSRGTVTNRIRKLEDAGTIVGYTVRLRPEGETGGLQAWMSISIEGNDARRVTASLLGEPSVLSLHATNGQWDLLAELQVASLAELAQALERIRLIKGIRNTETSIHLETLRASPQQAPGARR</sequence>
<organism evidence="5 6">
    <name type="scientific">Paracidovorax citrulli (strain AAC00-1)</name>
    <name type="common">Acidovorax citrulli</name>
    <dbReference type="NCBI Taxonomy" id="397945"/>
    <lineage>
        <taxon>Bacteria</taxon>
        <taxon>Pseudomonadati</taxon>
        <taxon>Pseudomonadota</taxon>
        <taxon>Betaproteobacteria</taxon>
        <taxon>Burkholderiales</taxon>
        <taxon>Comamonadaceae</taxon>
        <taxon>Paracidovorax</taxon>
    </lineage>
</organism>
<dbReference type="InterPro" id="IPR011008">
    <property type="entry name" value="Dimeric_a/b-barrel"/>
</dbReference>
<dbReference type="InterPro" id="IPR000485">
    <property type="entry name" value="AsnC-type_HTH_dom"/>
</dbReference>
<feature type="domain" description="HTH asnC-type" evidence="4">
    <location>
        <begin position="26"/>
        <end position="89"/>
    </location>
</feature>
<protein>
    <submittedName>
        <fullName evidence="5">Transcriptional regulator, AsnC family</fullName>
    </submittedName>
</protein>
<evidence type="ECO:0000256" key="2">
    <source>
        <dbReference type="ARBA" id="ARBA00023125"/>
    </source>
</evidence>
<dbReference type="Pfam" id="PF13404">
    <property type="entry name" value="HTH_AsnC-type"/>
    <property type="match status" value="1"/>
</dbReference>
<dbReference type="InterPro" id="IPR019888">
    <property type="entry name" value="Tscrpt_reg_AsnC-like"/>
</dbReference>
<dbReference type="GO" id="GO:0043565">
    <property type="term" value="F:sequence-specific DNA binding"/>
    <property type="evidence" value="ECO:0007669"/>
    <property type="project" value="InterPro"/>
</dbReference>
<reference evidence="5 6" key="1">
    <citation type="submission" date="2006-12" db="EMBL/GenBank/DDBJ databases">
        <title>Complete sequence of Acidovorax avenae subsp. citrulli AAC00-1.</title>
        <authorList>
            <consortium name="US DOE Joint Genome Institute"/>
            <person name="Copeland A."/>
            <person name="Lucas S."/>
            <person name="Lapidus A."/>
            <person name="Barry K."/>
            <person name="Detter J.C."/>
            <person name="Glavina del Rio T."/>
            <person name="Dalin E."/>
            <person name="Tice H."/>
            <person name="Pitluck S."/>
            <person name="Kiss H."/>
            <person name="Brettin T."/>
            <person name="Bruce D."/>
            <person name="Han C."/>
            <person name="Tapia R."/>
            <person name="Gilna P."/>
            <person name="Schmutz J."/>
            <person name="Larimer F."/>
            <person name="Land M."/>
            <person name="Hauser L."/>
            <person name="Kyrpides N."/>
            <person name="Kim E."/>
            <person name="Stahl D."/>
            <person name="Richardson P."/>
        </authorList>
    </citation>
    <scope>NUCLEOTIDE SEQUENCE [LARGE SCALE GENOMIC DNA]</scope>
    <source>
        <strain evidence="5 6">AAC00-1</strain>
    </source>
</reference>
<dbReference type="PANTHER" id="PTHR30154">
    <property type="entry name" value="LEUCINE-RESPONSIVE REGULATORY PROTEIN"/>
    <property type="match status" value="1"/>
</dbReference>
<dbReference type="InterPro" id="IPR036390">
    <property type="entry name" value="WH_DNA-bd_sf"/>
</dbReference>
<dbReference type="SUPFAM" id="SSF54909">
    <property type="entry name" value="Dimeric alpha+beta barrel"/>
    <property type="match status" value="1"/>
</dbReference>
<dbReference type="AlphaFoldDB" id="A1TIE6"/>
<dbReference type="GO" id="GO:0006355">
    <property type="term" value="P:regulation of DNA-templated transcription"/>
    <property type="evidence" value="ECO:0007669"/>
    <property type="project" value="UniProtKB-ARBA"/>
</dbReference>
<keyword evidence="1" id="KW-0805">Transcription regulation</keyword>
<dbReference type="KEGG" id="aav:Aave_0122"/>
<keyword evidence="3" id="KW-0804">Transcription</keyword>
<dbReference type="PRINTS" id="PR00033">
    <property type="entry name" value="HTHASNC"/>
</dbReference>
<dbReference type="Pfam" id="PF01037">
    <property type="entry name" value="AsnC_trans_reg"/>
    <property type="match status" value="1"/>
</dbReference>
<accession>A1TIE6</accession>
<dbReference type="HOGENOM" id="CLU_091233_5_3_4"/>
<dbReference type="SMART" id="SM00344">
    <property type="entry name" value="HTH_ASNC"/>
    <property type="match status" value="1"/>
</dbReference>
<proteinExistence type="predicted"/>
<evidence type="ECO:0000313" key="6">
    <source>
        <dbReference type="Proteomes" id="UP000002596"/>
    </source>
</evidence>
<dbReference type="Gene3D" id="3.30.70.920">
    <property type="match status" value="1"/>
</dbReference>
<gene>
    <name evidence="5" type="ordered locus">Aave_0122</name>
</gene>
<dbReference type="PROSITE" id="PS50956">
    <property type="entry name" value="HTH_ASNC_2"/>
    <property type="match status" value="1"/>
</dbReference>
<evidence type="ECO:0000313" key="5">
    <source>
        <dbReference type="EMBL" id="ABM30734.1"/>
    </source>
</evidence>
<evidence type="ECO:0000259" key="4">
    <source>
        <dbReference type="PROSITE" id="PS50956"/>
    </source>
</evidence>
<dbReference type="PANTHER" id="PTHR30154:SF34">
    <property type="entry name" value="TRANSCRIPTIONAL REGULATOR AZLB"/>
    <property type="match status" value="1"/>
</dbReference>
<dbReference type="GO" id="GO:0005829">
    <property type="term" value="C:cytosol"/>
    <property type="evidence" value="ECO:0007669"/>
    <property type="project" value="TreeGrafter"/>
</dbReference>
<dbReference type="EMBL" id="CP000512">
    <property type="protein sequence ID" value="ABM30734.1"/>
    <property type="molecule type" value="Genomic_DNA"/>
</dbReference>
<dbReference type="InterPro" id="IPR011991">
    <property type="entry name" value="ArsR-like_HTH"/>
</dbReference>
<name>A1TIE6_PARC0</name>
<dbReference type="SUPFAM" id="SSF46785">
    <property type="entry name" value="Winged helix' DNA-binding domain"/>
    <property type="match status" value="1"/>
</dbReference>
<dbReference type="GO" id="GO:0043200">
    <property type="term" value="P:response to amino acid"/>
    <property type="evidence" value="ECO:0007669"/>
    <property type="project" value="TreeGrafter"/>
</dbReference>
<dbReference type="InterPro" id="IPR036388">
    <property type="entry name" value="WH-like_DNA-bd_sf"/>
</dbReference>
<dbReference type="eggNOG" id="COG1522">
    <property type="taxonomic scope" value="Bacteria"/>
</dbReference>
<evidence type="ECO:0000256" key="3">
    <source>
        <dbReference type="ARBA" id="ARBA00023163"/>
    </source>
</evidence>
<dbReference type="CDD" id="cd00090">
    <property type="entry name" value="HTH_ARSR"/>
    <property type="match status" value="1"/>
</dbReference>
<dbReference type="InterPro" id="IPR019887">
    <property type="entry name" value="Tscrpt_reg_AsnC/Lrp_C"/>
</dbReference>